<reference evidence="3" key="1">
    <citation type="submission" date="2024-06" db="EMBL/GenBank/DDBJ databases">
        <authorList>
            <person name="Ryan C."/>
        </authorList>
    </citation>
    <scope>NUCLEOTIDE SEQUENCE [LARGE SCALE GENOMIC DNA]</scope>
</reference>
<dbReference type="EMBL" id="OZ075137">
    <property type="protein sequence ID" value="CAL5005124.1"/>
    <property type="molecule type" value="Genomic_DNA"/>
</dbReference>
<feature type="compositionally biased region" description="Basic and acidic residues" evidence="1">
    <location>
        <begin position="876"/>
        <end position="885"/>
    </location>
</feature>
<gene>
    <name evidence="2" type="ORF">URODEC1_LOCUS67269</name>
</gene>
<feature type="compositionally biased region" description="Basic and acidic residues" evidence="1">
    <location>
        <begin position="769"/>
        <end position="787"/>
    </location>
</feature>
<accession>A0ABC9BNX9</accession>
<feature type="region of interest" description="Disordered" evidence="1">
    <location>
        <begin position="217"/>
        <end position="240"/>
    </location>
</feature>
<feature type="compositionally biased region" description="Polar residues" evidence="1">
    <location>
        <begin position="807"/>
        <end position="816"/>
    </location>
</feature>
<organism evidence="2 3">
    <name type="scientific">Urochloa decumbens</name>
    <dbReference type="NCBI Taxonomy" id="240449"/>
    <lineage>
        <taxon>Eukaryota</taxon>
        <taxon>Viridiplantae</taxon>
        <taxon>Streptophyta</taxon>
        <taxon>Embryophyta</taxon>
        <taxon>Tracheophyta</taxon>
        <taxon>Spermatophyta</taxon>
        <taxon>Magnoliopsida</taxon>
        <taxon>Liliopsida</taxon>
        <taxon>Poales</taxon>
        <taxon>Poaceae</taxon>
        <taxon>PACMAD clade</taxon>
        <taxon>Panicoideae</taxon>
        <taxon>Panicodae</taxon>
        <taxon>Paniceae</taxon>
        <taxon>Melinidinae</taxon>
        <taxon>Urochloa</taxon>
    </lineage>
</organism>
<dbReference type="AlphaFoldDB" id="A0ABC9BNX9"/>
<feature type="compositionally biased region" description="Gly residues" evidence="1">
    <location>
        <begin position="70"/>
        <end position="79"/>
    </location>
</feature>
<keyword evidence="3" id="KW-1185">Reference proteome</keyword>
<feature type="compositionally biased region" description="Basic and acidic residues" evidence="1">
    <location>
        <begin position="895"/>
        <end position="912"/>
    </location>
</feature>
<evidence type="ECO:0000256" key="1">
    <source>
        <dbReference type="SAM" id="MobiDB-lite"/>
    </source>
</evidence>
<dbReference type="PANTHER" id="PTHR35746:SF1">
    <property type="entry name" value="PENTATRICOPEPTIDE REPEAT (PPR) SUPERFAMILY PROTEIN"/>
    <property type="match status" value="1"/>
</dbReference>
<evidence type="ECO:0000313" key="3">
    <source>
        <dbReference type="Proteomes" id="UP001497457"/>
    </source>
</evidence>
<feature type="region of interest" description="Disordered" evidence="1">
    <location>
        <begin position="764"/>
        <end position="912"/>
    </location>
</feature>
<feature type="region of interest" description="Disordered" evidence="1">
    <location>
        <begin position="31"/>
        <end position="205"/>
    </location>
</feature>
<dbReference type="Proteomes" id="UP001497457">
    <property type="component" value="Chromosome 27b"/>
</dbReference>
<feature type="compositionally biased region" description="Basic residues" evidence="1">
    <location>
        <begin position="34"/>
        <end position="45"/>
    </location>
</feature>
<feature type="compositionally biased region" description="Basic and acidic residues" evidence="1">
    <location>
        <begin position="795"/>
        <end position="804"/>
    </location>
</feature>
<feature type="compositionally biased region" description="Polar residues" evidence="1">
    <location>
        <begin position="217"/>
        <end position="236"/>
    </location>
</feature>
<name>A0ABC9BNX9_9POAL</name>
<sequence>MESGHKSGGGSATGGDGVLCHACGYHYPNGHPSAKQRRAHRKHCGKPMAAAAAAEEGAGEHDGSESLPGEGRGGVGDDGIGASEAERGGSLPGSVPEAASAADGGDNAEHSSGNGTGHQVIGDKCAEDHPISSSNVPSELTSEASRTDDDTLTTVVTQYSEKGTPIEDGDPSDPAVGSERLEDAPTSLLLPEPEDGAKCSSEISENKKQNLLSEYETQNSNVVPLESNATGVGTSEQTEDVVSQVDGIAVTEEDDTVDTIGKNSTVVPLESNATEVGTSEQTDDVVSQVDGIAVAEEDDAVDTIGKNSTVVLLESNATGGGTSEQTADVVSQVDGIAVTEEDDTVDTIGKNKFSESCQDNLQTKIGEGHSSTVVEEDSSSSDKNLNEIEPNQQSKHALTDSFEKNPNIEIPVGSSTDKSLGTDDDLLKHGTGVSLSGIAGNVKPQQQPDSTYETAGHLAVSEGADNVDEQHHAISEGSIPAVSNAFGPAVTENVCSSGVTIDDSIQKNVTGGTVMTSQVDLVELSTSAMPHEINRLANDVDEEGQNEKGGTDITSCGGNELHIIENFEENQQNKVVIVDPTHEIDTVSSTDNHEESEHNKEIIADTSSCKISAVQSMTNAEEKEQIEEFIVNLTSEETSVTGSRDIVEEKQGGVDVKTSGEIDGAHSIETAGENSATTCEINAGTTTDDVEDMVQNEEITTGPISHGINMISSSSNEGKIHKEEVAEGLGSHENIVVHGTDHVEEKTIDETTVDATSHKFSLVTSTDSVEERKGEETTADPILHERSAVLTTDNIDEKKNKEPILDPTTSSATICSIDNVEEKKLSEETTADPSSGESNMLPGTGDAENKKQNGDTTTDPASDKTEVAESTNVVEEIGKTEETASKEISTIESTDDMKRTDQNEEIADKEMVIDSDKNHVSLKVLLADKNVETKEKEKKASTKDRVLSFRRRTSKDNVSPVKPGSPKAGSGQQDWNSPARLPVEKKPKGRKQQWVPFICCSSVQ</sequence>
<feature type="region of interest" description="Disordered" evidence="1">
    <location>
        <begin position="933"/>
        <end position="992"/>
    </location>
</feature>
<feature type="region of interest" description="Disordered" evidence="1">
    <location>
        <begin position="365"/>
        <end position="420"/>
    </location>
</feature>
<feature type="compositionally biased region" description="Polar residues" evidence="1">
    <location>
        <begin position="131"/>
        <end position="144"/>
    </location>
</feature>
<dbReference type="PANTHER" id="PTHR35746">
    <property type="entry name" value="PENTATRICOPEPTIDE REPEAT (PPR) SUPERFAMILY PROTEIN"/>
    <property type="match status" value="1"/>
</dbReference>
<evidence type="ECO:0000313" key="2">
    <source>
        <dbReference type="EMBL" id="CAL5005124.1"/>
    </source>
</evidence>
<reference evidence="2 3" key="2">
    <citation type="submission" date="2024-10" db="EMBL/GenBank/DDBJ databases">
        <authorList>
            <person name="Ryan C."/>
        </authorList>
    </citation>
    <scope>NUCLEOTIDE SEQUENCE [LARGE SCALE GENOMIC DNA]</scope>
</reference>
<proteinExistence type="predicted"/>
<feature type="compositionally biased region" description="Basic and acidic residues" evidence="1">
    <location>
        <begin position="933"/>
        <end position="947"/>
    </location>
</feature>
<protein>
    <submittedName>
        <fullName evidence="2">Uncharacterized protein</fullName>
    </submittedName>
</protein>